<proteinExistence type="predicted"/>
<organism evidence="1 2">
    <name type="scientific">Paenibacillus baimaensis</name>
    <dbReference type="NCBI Taxonomy" id="2982185"/>
    <lineage>
        <taxon>Bacteria</taxon>
        <taxon>Bacillati</taxon>
        <taxon>Bacillota</taxon>
        <taxon>Bacilli</taxon>
        <taxon>Bacillales</taxon>
        <taxon>Paenibacillaceae</taxon>
        <taxon>Paenibacillus</taxon>
    </lineage>
</organism>
<sequence length="111" mass="12665">MYNQPVVNSNPSGEAVYQMDPAMVEKLHHMKQHIHGICKEHMHRPVRVQTTHGTTFDGYIIHIDDVHLYLNPLPGHVRGFFNPLAAAQQQYAYNNVILPLVLFNLLTIALL</sequence>
<dbReference type="RefSeq" id="WP_262687807.1">
    <property type="nucleotide sequence ID" value="NZ_JAOQIO010000111.1"/>
</dbReference>
<comment type="caution">
    <text evidence="1">The sequence shown here is derived from an EMBL/GenBank/DDBJ whole genome shotgun (WGS) entry which is preliminary data.</text>
</comment>
<dbReference type="EMBL" id="JAOQIO010000111">
    <property type="protein sequence ID" value="MCU6796979.1"/>
    <property type="molecule type" value="Genomic_DNA"/>
</dbReference>
<accession>A0ABT2UQR5</accession>
<dbReference type="Proteomes" id="UP001652445">
    <property type="component" value="Unassembled WGS sequence"/>
</dbReference>
<keyword evidence="2" id="KW-1185">Reference proteome</keyword>
<reference evidence="1 2" key="1">
    <citation type="submission" date="2022-09" db="EMBL/GenBank/DDBJ databases">
        <authorList>
            <person name="Han X.L."/>
            <person name="Wang Q."/>
            <person name="Lu T."/>
        </authorList>
    </citation>
    <scope>NUCLEOTIDE SEQUENCE [LARGE SCALE GENOMIC DNA]</scope>
    <source>
        <strain evidence="1 2">WQ 127069</strain>
    </source>
</reference>
<name>A0ABT2UQR5_9BACL</name>
<protein>
    <recommendedName>
        <fullName evidence="3">Acetyl-CoA acetyltransferase</fullName>
    </recommendedName>
</protein>
<evidence type="ECO:0000313" key="2">
    <source>
        <dbReference type="Proteomes" id="UP001652445"/>
    </source>
</evidence>
<evidence type="ECO:0000313" key="1">
    <source>
        <dbReference type="EMBL" id="MCU6796979.1"/>
    </source>
</evidence>
<gene>
    <name evidence="1" type="ORF">OB236_33110</name>
</gene>
<evidence type="ECO:0008006" key="3">
    <source>
        <dbReference type="Google" id="ProtNLM"/>
    </source>
</evidence>